<reference evidence="2 3" key="1">
    <citation type="journal article" date="2009" name="Science">
        <title>Green evolution and dynamic adaptations revealed by genomes of the marine picoeukaryotes Micromonas.</title>
        <authorList>
            <person name="Worden A.Z."/>
            <person name="Lee J.H."/>
            <person name="Mock T."/>
            <person name="Rouze P."/>
            <person name="Simmons M.P."/>
            <person name="Aerts A.L."/>
            <person name="Allen A.E."/>
            <person name="Cuvelier M.L."/>
            <person name="Derelle E."/>
            <person name="Everett M.V."/>
            <person name="Foulon E."/>
            <person name="Grimwood J."/>
            <person name="Gundlach H."/>
            <person name="Henrissat B."/>
            <person name="Napoli C."/>
            <person name="McDonald S.M."/>
            <person name="Parker M.S."/>
            <person name="Rombauts S."/>
            <person name="Salamov A."/>
            <person name="Von Dassow P."/>
            <person name="Badger J.H."/>
            <person name="Coutinho P.M."/>
            <person name="Demir E."/>
            <person name="Dubchak I."/>
            <person name="Gentemann C."/>
            <person name="Eikrem W."/>
            <person name="Gready J.E."/>
            <person name="John U."/>
            <person name="Lanier W."/>
            <person name="Lindquist E.A."/>
            <person name="Lucas S."/>
            <person name="Mayer K.F."/>
            <person name="Moreau H."/>
            <person name="Not F."/>
            <person name="Otillar R."/>
            <person name="Panaud O."/>
            <person name="Pangilinan J."/>
            <person name="Paulsen I."/>
            <person name="Piegu B."/>
            <person name="Poliakov A."/>
            <person name="Robbens S."/>
            <person name="Schmutz J."/>
            <person name="Toulza E."/>
            <person name="Wyss T."/>
            <person name="Zelensky A."/>
            <person name="Zhou K."/>
            <person name="Armbrust E.V."/>
            <person name="Bhattacharya D."/>
            <person name="Goodenough U.W."/>
            <person name="Van de Peer Y."/>
            <person name="Grigoriev I.V."/>
        </authorList>
    </citation>
    <scope>NUCLEOTIDE SEQUENCE [LARGE SCALE GENOMIC DNA]</scope>
    <source>
        <strain evidence="2 3">CCMP1545</strain>
    </source>
</reference>
<feature type="compositionally biased region" description="Gly residues" evidence="1">
    <location>
        <begin position="401"/>
        <end position="411"/>
    </location>
</feature>
<dbReference type="OrthoDB" id="10685859at2759"/>
<protein>
    <submittedName>
        <fullName evidence="2">Predicted protein</fullName>
    </submittedName>
</protein>
<gene>
    <name evidence="2" type="ORF">MICPUCDRAFT_58642</name>
</gene>
<organism evidence="3">
    <name type="scientific">Micromonas pusilla (strain CCMP1545)</name>
    <name type="common">Picoplanktonic green alga</name>
    <dbReference type="NCBI Taxonomy" id="564608"/>
    <lineage>
        <taxon>Eukaryota</taxon>
        <taxon>Viridiplantae</taxon>
        <taxon>Chlorophyta</taxon>
        <taxon>Mamiellophyceae</taxon>
        <taxon>Mamiellales</taxon>
        <taxon>Mamiellaceae</taxon>
        <taxon>Micromonas</taxon>
    </lineage>
</organism>
<dbReference type="KEGG" id="mpp:MICPUCDRAFT_58642"/>
<feature type="region of interest" description="Disordered" evidence="1">
    <location>
        <begin position="343"/>
        <end position="364"/>
    </location>
</feature>
<dbReference type="GeneID" id="9684576"/>
<evidence type="ECO:0000313" key="3">
    <source>
        <dbReference type="Proteomes" id="UP000001876"/>
    </source>
</evidence>
<feature type="compositionally biased region" description="Acidic residues" evidence="1">
    <location>
        <begin position="268"/>
        <end position="287"/>
    </location>
</feature>
<sequence>MRPDLGPPPKPPVPLARTEKLAAGLLELLAALLSHDAIRDDACRVGGDVEAARGLLPSGKHRPTWTTTIVHQARSIHWSPYDPVGVFLPAATYERPATPTPPEEEAGAAAEGGAEGGEEGGGEGGEDAAAAAAAEGGEEEKPGPAADGEAKRDDDGGGAADAEVYDADANDDKKSFDTWDWEPVVVPGDPPWDDHLVCEAALRALEICARHPRCRAQLNEDDGAGVKQLCEVLKREMRGCVEPTLRIMLLLMAHARQKREEGGGGCGGEEEEEEEAASSVGEGEEAEDGAKPEPKAKPFDVLADADVKATLNGVGTGDPGSAAYDQLRLTKALSLVAYPLEEVLPDRRPRPPTPDPPPPPPKVPLLVGHMKGTLRVAVGAHKQLEEAAIRAKEGAGEEVGPEGGGEGGGGEGEGDAAPGEDVLEIVTEK</sequence>
<feature type="compositionally biased region" description="Acidic residues" evidence="1">
    <location>
        <begin position="116"/>
        <end position="126"/>
    </location>
</feature>
<dbReference type="RefSeq" id="XP_003059422.1">
    <property type="nucleotide sequence ID" value="XM_003059376.1"/>
</dbReference>
<name>C1MU24_MICPC</name>
<evidence type="ECO:0000313" key="2">
    <source>
        <dbReference type="EMBL" id="EEH56554.1"/>
    </source>
</evidence>
<feature type="region of interest" description="Disordered" evidence="1">
    <location>
        <begin position="259"/>
        <end position="298"/>
    </location>
</feature>
<evidence type="ECO:0000256" key="1">
    <source>
        <dbReference type="SAM" id="MobiDB-lite"/>
    </source>
</evidence>
<accession>C1MU24</accession>
<proteinExistence type="predicted"/>
<keyword evidence="3" id="KW-1185">Reference proteome</keyword>
<dbReference type="EMBL" id="GG663740">
    <property type="protein sequence ID" value="EEH56554.1"/>
    <property type="molecule type" value="Genomic_DNA"/>
</dbReference>
<feature type="region of interest" description="Disordered" evidence="1">
    <location>
        <begin position="388"/>
        <end position="429"/>
    </location>
</feature>
<feature type="compositionally biased region" description="Pro residues" evidence="1">
    <location>
        <begin position="351"/>
        <end position="363"/>
    </location>
</feature>
<feature type="compositionally biased region" description="Basic and acidic residues" evidence="1">
    <location>
        <begin position="288"/>
        <end position="298"/>
    </location>
</feature>
<dbReference type="AlphaFoldDB" id="C1MU24"/>
<dbReference type="Proteomes" id="UP000001876">
    <property type="component" value="Unassembled WGS sequence"/>
</dbReference>
<feature type="region of interest" description="Disordered" evidence="1">
    <location>
        <begin position="93"/>
        <end position="175"/>
    </location>
</feature>